<feature type="domain" description="SNRNP25 ubiquitin-like" evidence="2">
    <location>
        <begin position="55"/>
        <end position="151"/>
    </location>
</feature>
<keyword evidence="4" id="KW-1185">Reference proteome</keyword>
<feature type="compositionally biased region" description="Basic residues" evidence="1">
    <location>
        <begin position="157"/>
        <end position="175"/>
    </location>
</feature>
<dbReference type="InterPro" id="IPR040610">
    <property type="entry name" value="SNRNP25_ubiquitin"/>
</dbReference>
<gene>
    <name evidence="3" type="ORF">Lalb_Chr08g0244121</name>
</gene>
<reference evidence="4" key="1">
    <citation type="journal article" date="2020" name="Nat. Commun.">
        <title>Genome sequence of the cluster root forming white lupin.</title>
        <authorList>
            <person name="Hufnagel B."/>
            <person name="Marques A."/>
            <person name="Soriano A."/>
            <person name="Marques L."/>
            <person name="Divol F."/>
            <person name="Doumas P."/>
            <person name="Sallet E."/>
            <person name="Mancinotti D."/>
            <person name="Carrere S."/>
            <person name="Marande W."/>
            <person name="Arribat S."/>
            <person name="Keller J."/>
            <person name="Huneau C."/>
            <person name="Blein T."/>
            <person name="Aime D."/>
            <person name="Laguerre M."/>
            <person name="Taylor J."/>
            <person name="Schubert V."/>
            <person name="Nelson M."/>
            <person name="Geu-Flores F."/>
            <person name="Crespi M."/>
            <person name="Gallardo-Guerrero K."/>
            <person name="Delaux P.-M."/>
            <person name="Salse J."/>
            <person name="Berges H."/>
            <person name="Guyot R."/>
            <person name="Gouzy J."/>
            <person name="Peret B."/>
        </authorList>
    </citation>
    <scope>NUCLEOTIDE SEQUENCE [LARGE SCALE GENOMIC DNA]</scope>
    <source>
        <strain evidence="4">cv. Amiga</strain>
    </source>
</reference>
<dbReference type="InterPro" id="IPR039690">
    <property type="entry name" value="SNRNP25"/>
</dbReference>
<proteinExistence type="predicted"/>
<evidence type="ECO:0000256" key="1">
    <source>
        <dbReference type="SAM" id="MobiDB-lite"/>
    </source>
</evidence>
<dbReference type="Pfam" id="PF18036">
    <property type="entry name" value="Ubiquitin_4"/>
    <property type="match status" value="1"/>
</dbReference>
<dbReference type="CDD" id="cd17058">
    <property type="entry name" value="Ubl_SNRNP25"/>
    <property type="match status" value="1"/>
</dbReference>
<dbReference type="Gene3D" id="3.10.20.90">
    <property type="entry name" value="Phosphatidylinositol 3-kinase Catalytic Subunit, Chain A, domain 1"/>
    <property type="match status" value="1"/>
</dbReference>
<dbReference type="InterPro" id="IPR029071">
    <property type="entry name" value="Ubiquitin-like_domsf"/>
</dbReference>
<dbReference type="EMBL" id="WOCE01000008">
    <property type="protein sequence ID" value="KAE9609241.1"/>
    <property type="molecule type" value="Genomic_DNA"/>
</dbReference>
<evidence type="ECO:0000313" key="3">
    <source>
        <dbReference type="EMBL" id="KAE9609241.1"/>
    </source>
</evidence>
<dbReference type="PANTHER" id="PTHR14942">
    <property type="entry name" value="U11/U12 SMALL NUCLEAR RIBONUCLEOPROTEIN 25 KDA PROTEIN"/>
    <property type="match status" value="1"/>
</dbReference>
<feature type="region of interest" description="Disordered" evidence="1">
    <location>
        <begin position="157"/>
        <end position="183"/>
    </location>
</feature>
<dbReference type="GO" id="GO:0000398">
    <property type="term" value="P:mRNA splicing, via spliceosome"/>
    <property type="evidence" value="ECO:0007669"/>
    <property type="project" value="InterPro"/>
</dbReference>
<sequence>MVMGENRLIVEEDFVIASEEMNPPPPSPKPLLMKINSIVSINSCKSYNRLPSQPLTLSILRLDASFFYVEVSKNASVGELKHAVEAIFSHMPQKISWTCGLCFDYGELEAMPLVWGQFCLCYEGHRLVVETDYLRDYGIHDGDQLRFIRHVSNISSSRRKRSKKRVMNLKQHRRSTSPLSEYQQIEHSDEDDIDIENGKIQHCSEEEECIENNRLTTSLFGGFLPYSQVIDVRRARIESRNCPSFIARGVLESISNIRKVLCFGKRWHYSPKDAWRDY</sequence>
<dbReference type="SUPFAM" id="SSF54236">
    <property type="entry name" value="Ubiquitin-like"/>
    <property type="match status" value="1"/>
</dbReference>
<dbReference type="AlphaFoldDB" id="A0A6A4Q5X1"/>
<dbReference type="PANTHER" id="PTHR14942:SF2">
    <property type="entry name" value="UBIQUITIN-LIKE SUPERFAMILY PROTEIN"/>
    <property type="match status" value="1"/>
</dbReference>
<evidence type="ECO:0000259" key="2">
    <source>
        <dbReference type="Pfam" id="PF18036"/>
    </source>
</evidence>
<name>A0A6A4Q5X1_LUPAL</name>
<comment type="caution">
    <text evidence="3">The sequence shown here is derived from an EMBL/GenBank/DDBJ whole genome shotgun (WGS) entry which is preliminary data.</text>
</comment>
<organism evidence="3 4">
    <name type="scientific">Lupinus albus</name>
    <name type="common">White lupine</name>
    <name type="synonym">Lupinus termis</name>
    <dbReference type="NCBI Taxonomy" id="3870"/>
    <lineage>
        <taxon>Eukaryota</taxon>
        <taxon>Viridiplantae</taxon>
        <taxon>Streptophyta</taxon>
        <taxon>Embryophyta</taxon>
        <taxon>Tracheophyta</taxon>
        <taxon>Spermatophyta</taxon>
        <taxon>Magnoliopsida</taxon>
        <taxon>eudicotyledons</taxon>
        <taxon>Gunneridae</taxon>
        <taxon>Pentapetalae</taxon>
        <taxon>rosids</taxon>
        <taxon>fabids</taxon>
        <taxon>Fabales</taxon>
        <taxon>Fabaceae</taxon>
        <taxon>Papilionoideae</taxon>
        <taxon>50 kb inversion clade</taxon>
        <taxon>genistoids sensu lato</taxon>
        <taxon>core genistoids</taxon>
        <taxon>Genisteae</taxon>
        <taxon>Lupinus</taxon>
    </lineage>
</organism>
<accession>A0A6A4Q5X1</accession>
<dbReference type="Proteomes" id="UP000447434">
    <property type="component" value="Chromosome 8"/>
</dbReference>
<protein>
    <recommendedName>
        <fullName evidence="2">SNRNP25 ubiquitin-like domain-containing protein</fullName>
    </recommendedName>
</protein>
<evidence type="ECO:0000313" key="4">
    <source>
        <dbReference type="Proteomes" id="UP000447434"/>
    </source>
</evidence>
<dbReference type="OrthoDB" id="72819at2759"/>